<accession>A0A9C7PSS7</accession>
<reference evidence="2" key="2">
    <citation type="submission" date="2022-01" db="EMBL/GenBank/DDBJ databases">
        <authorList>
            <person name="Hirooka S."/>
            <person name="Miyagishima S.Y."/>
        </authorList>
    </citation>
    <scope>NUCLEOTIDE SEQUENCE</scope>
    <source>
        <strain evidence="2">NBRC 102759</strain>
    </source>
</reference>
<sequence length="263" mass="30103">MSKVGSFTLPKIVGHRGVGKEGAVPENTLKGFILCMEKNVPIVETDLRVCKTGEIVLFHGTPEGTIPFYKDGTSRVGDLSMEELKRVDVGGGHTIPSLEELFVAMEERKSNMELNLELKGEEWKRKESGDHQRLLSLVEKYRMQERVDYCSFHHEALAHLKVLCPHVKITYLFNYMLQPTPLDFVEQAYYGGAHGVSMLYHYLTKEQVCIAHEKGLSVTVWMPWIFDDSEEDWKKCLEIQVDLICSNHPFGLMKYLSNISDYK</sequence>
<keyword evidence="3" id="KW-1185">Reference proteome</keyword>
<comment type="caution">
    <text evidence="2">The sequence shown here is derived from an EMBL/GenBank/DDBJ whole genome shotgun (WGS) entry which is preliminary data.</text>
</comment>
<dbReference type="PROSITE" id="PS51704">
    <property type="entry name" value="GP_PDE"/>
    <property type="match status" value="1"/>
</dbReference>
<dbReference type="PANTHER" id="PTHR46211">
    <property type="entry name" value="GLYCEROPHOSPHORYL DIESTER PHOSPHODIESTERASE"/>
    <property type="match status" value="1"/>
</dbReference>
<dbReference type="Gene3D" id="3.20.20.190">
    <property type="entry name" value="Phosphatidylinositol (PI) phosphodiesterase"/>
    <property type="match status" value="1"/>
</dbReference>
<dbReference type="GO" id="GO:0008081">
    <property type="term" value="F:phosphoric diester hydrolase activity"/>
    <property type="evidence" value="ECO:0007669"/>
    <property type="project" value="InterPro"/>
</dbReference>
<dbReference type="Pfam" id="PF03009">
    <property type="entry name" value="GDPD"/>
    <property type="match status" value="1"/>
</dbReference>
<feature type="domain" description="GP-PDE" evidence="1">
    <location>
        <begin position="10"/>
        <end position="256"/>
    </location>
</feature>
<evidence type="ECO:0000313" key="3">
    <source>
        <dbReference type="Proteomes" id="UP001061958"/>
    </source>
</evidence>
<reference evidence="2" key="1">
    <citation type="journal article" date="2022" name="Proc. Natl. Acad. Sci. U.S.A.">
        <title>Life cycle and functional genomics of the unicellular red alga Galdieria for elucidating algal and plant evolution and industrial use.</title>
        <authorList>
            <person name="Hirooka S."/>
            <person name="Itabashi T."/>
            <person name="Ichinose T.M."/>
            <person name="Onuma R."/>
            <person name="Fujiwara T."/>
            <person name="Yamashita S."/>
            <person name="Jong L.W."/>
            <person name="Tomita R."/>
            <person name="Iwane A.H."/>
            <person name="Miyagishima S.Y."/>
        </authorList>
    </citation>
    <scope>NUCLEOTIDE SEQUENCE</scope>
    <source>
        <strain evidence="2">NBRC 102759</strain>
    </source>
</reference>
<dbReference type="Proteomes" id="UP001061958">
    <property type="component" value="Unassembled WGS sequence"/>
</dbReference>
<organism evidence="2 3">
    <name type="scientific">Galdieria partita</name>
    <dbReference type="NCBI Taxonomy" id="83374"/>
    <lineage>
        <taxon>Eukaryota</taxon>
        <taxon>Rhodophyta</taxon>
        <taxon>Bangiophyceae</taxon>
        <taxon>Galdieriales</taxon>
        <taxon>Galdieriaceae</taxon>
        <taxon>Galdieria</taxon>
    </lineage>
</organism>
<proteinExistence type="predicted"/>
<evidence type="ECO:0000259" key="1">
    <source>
        <dbReference type="PROSITE" id="PS51704"/>
    </source>
</evidence>
<dbReference type="CDD" id="cd08564">
    <property type="entry name" value="GDPD_GsGDE_like"/>
    <property type="match status" value="1"/>
</dbReference>
<dbReference type="PANTHER" id="PTHR46211:SF14">
    <property type="entry name" value="GLYCEROPHOSPHODIESTER PHOSPHODIESTERASE"/>
    <property type="match status" value="1"/>
</dbReference>
<dbReference type="InterPro" id="IPR030395">
    <property type="entry name" value="GP_PDE_dom"/>
</dbReference>
<protein>
    <recommendedName>
        <fullName evidence="1">GP-PDE domain-containing protein</fullName>
    </recommendedName>
</protein>
<dbReference type="EMBL" id="BQMJ01000013">
    <property type="protein sequence ID" value="GJQ10083.1"/>
    <property type="molecule type" value="Genomic_DNA"/>
</dbReference>
<name>A0A9C7PSS7_9RHOD</name>
<evidence type="ECO:0000313" key="2">
    <source>
        <dbReference type="EMBL" id="GJQ10083.1"/>
    </source>
</evidence>
<dbReference type="InterPro" id="IPR017946">
    <property type="entry name" value="PLC-like_Pdiesterase_TIM-brl"/>
</dbReference>
<dbReference type="GO" id="GO:0006629">
    <property type="term" value="P:lipid metabolic process"/>
    <property type="evidence" value="ECO:0007669"/>
    <property type="project" value="InterPro"/>
</dbReference>
<gene>
    <name evidence="2" type="ORF">GpartN1_g1874.t1</name>
</gene>
<dbReference type="OrthoDB" id="1058301at2759"/>
<dbReference type="AlphaFoldDB" id="A0A9C7PSS7"/>
<dbReference type="SUPFAM" id="SSF51695">
    <property type="entry name" value="PLC-like phosphodiesterases"/>
    <property type="match status" value="1"/>
</dbReference>